<organism evidence="2 3">
    <name type="scientific">Drosophila willistoni</name>
    <name type="common">Fruit fly</name>
    <dbReference type="NCBI Taxonomy" id="7260"/>
    <lineage>
        <taxon>Eukaryota</taxon>
        <taxon>Metazoa</taxon>
        <taxon>Ecdysozoa</taxon>
        <taxon>Arthropoda</taxon>
        <taxon>Hexapoda</taxon>
        <taxon>Insecta</taxon>
        <taxon>Pterygota</taxon>
        <taxon>Neoptera</taxon>
        <taxon>Endopterygota</taxon>
        <taxon>Diptera</taxon>
        <taxon>Brachycera</taxon>
        <taxon>Muscomorpha</taxon>
        <taxon>Ephydroidea</taxon>
        <taxon>Drosophilidae</taxon>
        <taxon>Drosophila</taxon>
        <taxon>Sophophora</taxon>
    </lineage>
</organism>
<protein>
    <recommendedName>
        <fullName evidence="4">DUF4794 domain-containing protein</fullName>
    </recommendedName>
</protein>
<name>B4N9I4_DROWI</name>
<sequence>MILGLLLMVVLLLVGSQSILCPAVILILCLQNLTLAAPVPHYNDDIITEEVTYPTSPNEVLPIQPLLIYPKSQEYYQARTLGGSGEGDIIFVKLLQDKSKGYRPKQQRIMEEQSLVPRKELGLKDIFYVKAHTNGRFSHERLKVYRVPEFYAISVFRNGEQ</sequence>
<gene>
    <name evidence="2" type="primary">Dwil\GK10905</name>
    <name evidence="2" type="ORF">Dwil_GK10905</name>
</gene>
<keyword evidence="3" id="KW-1185">Reference proteome</keyword>
<evidence type="ECO:0000256" key="1">
    <source>
        <dbReference type="SAM" id="SignalP"/>
    </source>
</evidence>
<dbReference type="EMBL" id="CH964232">
    <property type="protein sequence ID" value="EDW81660.2"/>
    <property type="molecule type" value="Genomic_DNA"/>
</dbReference>
<feature type="chain" id="PRO_5006458290" description="DUF4794 domain-containing protein" evidence="1">
    <location>
        <begin position="37"/>
        <end position="161"/>
    </location>
</feature>
<dbReference type="HOGENOM" id="CLU_1733404_0_0_1"/>
<reference evidence="2 3" key="1">
    <citation type="journal article" date="2007" name="Nature">
        <title>Evolution of genes and genomes on the Drosophila phylogeny.</title>
        <authorList>
            <consortium name="Drosophila 12 Genomes Consortium"/>
            <person name="Clark A.G."/>
            <person name="Eisen M.B."/>
            <person name="Smith D.R."/>
            <person name="Bergman C.M."/>
            <person name="Oliver B."/>
            <person name="Markow T.A."/>
            <person name="Kaufman T.C."/>
            <person name="Kellis M."/>
            <person name="Gelbart W."/>
            <person name="Iyer V.N."/>
            <person name="Pollard D.A."/>
            <person name="Sackton T.B."/>
            <person name="Larracuente A.M."/>
            <person name="Singh N.D."/>
            <person name="Abad J.P."/>
            <person name="Abt D.N."/>
            <person name="Adryan B."/>
            <person name="Aguade M."/>
            <person name="Akashi H."/>
            <person name="Anderson W.W."/>
            <person name="Aquadro C.F."/>
            <person name="Ardell D.H."/>
            <person name="Arguello R."/>
            <person name="Artieri C.G."/>
            <person name="Barbash D.A."/>
            <person name="Barker D."/>
            <person name="Barsanti P."/>
            <person name="Batterham P."/>
            <person name="Batzoglou S."/>
            <person name="Begun D."/>
            <person name="Bhutkar A."/>
            <person name="Blanco E."/>
            <person name="Bosak S.A."/>
            <person name="Bradley R.K."/>
            <person name="Brand A.D."/>
            <person name="Brent M.R."/>
            <person name="Brooks A.N."/>
            <person name="Brown R.H."/>
            <person name="Butlin R.K."/>
            <person name="Caggese C."/>
            <person name="Calvi B.R."/>
            <person name="Bernardo de Carvalho A."/>
            <person name="Caspi A."/>
            <person name="Castrezana S."/>
            <person name="Celniker S.E."/>
            <person name="Chang J.L."/>
            <person name="Chapple C."/>
            <person name="Chatterji S."/>
            <person name="Chinwalla A."/>
            <person name="Civetta A."/>
            <person name="Clifton S.W."/>
            <person name="Comeron J.M."/>
            <person name="Costello J.C."/>
            <person name="Coyne J.A."/>
            <person name="Daub J."/>
            <person name="David R.G."/>
            <person name="Delcher A.L."/>
            <person name="Delehaunty K."/>
            <person name="Do C.B."/>
            <person name="Ebling H."/>
            <person name="Edwards K."/>
            <person name="Eickbush T."/>
            <person name="Evans J.D."/>
            <person name="Filipski A."/>
            <person name="Findeiss S."/>
            <person name="Freyhult E."/>
            <person name="Fulton L."/>
            <person name="Fulton R."/>
            <person name="Garcia A.C."/>
            <person name="Gardiner A."/>
            <person name="Garfield D.A."/>
            <person name="Garvin B.E."/>
            <person name="Gibson G."/>
            <person name="Gilbert D."/>
            <person name="Gnerre S."/>
            <person name="Godfrey J."/>
            <person name="Good R."/>
            <person name="Gotea V."/>
            <person name="Gravely B."/>
            <person name="Greenberg A.J."/>
            <person name="Griffiths-Jones S."/>
            <person name="Gross S."/>
            <person name="Guigo R."/>
            <person name="Gustafson E.A."/>
            <person name="Haerty W."/>
            <person name="Hahn M.W."/>
            <person name="Halligan D.L."/>
            <person name="Halpern A.L."/>
            <person name="Halter G.M."/>
            <person name="Han M.V."/>
            <person name="Heger A."/>
            <person name="Hillier L."/>
            <person name="Hinrichs A.S."/>
            <person name="Holmes I."/>
            <person name="Hoskins R.A."/>
            <person name="Hubisz M.J."/>
            <person name="Hultmark D."/>
            <person name="Huntley M.A."/>
            <person name="Jaffe D.B."/>
            <person name="Jagadeeshan S."/>
            <person name="Jeck W.R."/>
            <person name="Johnson J."/>
            <person name="Jones C.D."/>
            <person name="Jordan W.C."/>
            <person name="Karpen G.H."/>
            <person name="Kataoka E."/>
            <person name="Keightley P.D."/>
            <person name="Kheradpour P."/>
            <person name="Kirkness E.F."/>
            <person name="Koerich L.B."/>
            <person name="Kristiansen K."/>
            <person name="Kudrna D."/>
            <person name="Kulathinal R.J."/>
            <person name="Kumar S."/>
            <person name="Kwok R."/>
            <person name="Lander E."/>
            <person name="Langley C.H."/>
            <person name="Lapoint R."/>
            <person name="Lazzaro B.P."/>
            <person name="Lee S.J."/>
            <person name="Levesque L."/>
            <person name="Li R."/>
            <person name="Lin C.F."/>
            <person name="Lin M.F."/>
            <person name="Lindblad-Toh K."/>
            <person name="Llopart A."/>
            <person name="Long M."/>
            <person name="Low L."/>
            <person name="Lozovsky E."/>
            <person name="Lu J."/>
            <person name="Luo M."/>
            <person name="Machado C.A."/>
            <person name="Makalowski W."/>
            <person name="Marzo M."/>
            <person name="Matsuda M."/>
            <person name="Matzkin L."/>
            <person name="McAllister B."/>
            <person name="McBride C.S."/>
            <person name="McKernan B."/>
            <person name="McKernan K."/>
            <person name="Mendez-Lago M."/>
            <person name="Minx P."/>
            <person name="Mollenhauer M.U."/>
            <person name="Montooth K."/>
            <person name="Mount S.M."/>
            <person name="Mu X."/>
            <person name="Myers E."/>
            <person name="Negre B."/>
            <person name="Newfeld S."/>
            <person name="Nielsen R."/>
            <person name="Noor M.A."/>
            <person name="O'Grady P."/>
            <person name="Pachter L."/>
            <person name="Papaceit M."/>
            <person name="Parisi M.J."/>
            <person name="Parisi M."/>
            <person name="Parts L."/>
            <person name="Pedersen J.S."/>
            <person name="Pesole G."/>
            <person name="Phillippy A.M."/>
            <person name="Ponting C.P."/>
            <person name="Pop M."/>
            <person name="Porcelli D."/>
            <person name="Powell J.R."/>
            <person name="Prohaska S."/>
            <person name="Pruitt K."/>
            <person name="Puig M."/>
            <person name="Quesneville H."/>
            <person name="Ram K.R."/>
            <person name="Rand D."/>
            <person name="Rasmussen M.D."/>
            <person name="Reed L.K."/>
            <person name="Reenan R."/>
            <person name="Reily A."/>
            <person name="Remington K.A."/>
            <person name="Rieger T.T."/>
            <person name="Ritchie M.G."/>
            <person name="Robin C."/>
            <person name="Rogers Y.H."/>
            <person name="Rohde C."/>
            <person name="Rozas J."/>
            <person name="Rubenfield M.J."/>
            <person name="Ruiz A."/>
            <person name="Russo S."/>
            <person name="Salzberg S.L."/>
            <person name="Sanchez-Gracia A."/>
            <person name="Saranga D.J."/>
            <person name="Sato H."/>
            <person name="Schaeffer S.W."/>
            <person name="Schatz M.C."/>
            <person name="Schlenke T."/>
            <person name="Schwartz R."/>
            <person name="Segarra C."/>
            <person name="Singh R.S."/>
            <person name="Sirot L."/>
            <person name="Sirota M."/>
            <person name="Sisneros N.B."/>
            <person name="Smith C.D."/>
            <person name="Smith T.F."/>
            <person name="Spieth J."/>
            <person name="Stage D.E."/>
            <person name="Stark A."/>
            <person name="Stephan W."/>
            <person name="Strausberg R.L."/>
            <person name="Strempel S."/>
            <person name="Sturgill D."/>
            <person name="Sutton G."/>
            <person name="Sutton G.G."/>
            <person name="Tao W."/>
            <person name="Teichmann S."/>
            <person name="Tobari Y.N."/>
            <person name="Tomimura Y."/>
            <person name="Tsolas J.M."/>
            <person name="Valente V.L."/>
            <person name="Venter E."/>
            <person name="Venter J.C."/>
            <person name="Vicario S."/>
            <person name="Vieira F.G."/>
            <person name="Vilella A.J."/>
            <person name="Villasante A."/>
            <person name="Walenz B."/>
            <person name="Wang J."/>
            <person name="Wasserman M."/>
            <person name="Watts T."/>
            <person name="Wilson D."/>
            <person name="Wilson R.K."/>
            <person name="Wing R.A."/>
            <person name="Wolfner M.F."/>
            <person name="Wong A."/>
            <person name="Wong G.K."/>
            <person name="Wu C.I."/>
            <person name="Wu G."/>
            <person name="Yamamoto D."/>
            <person name="Yang H.P."/>
            <person name="Yang S.P."/>
            <person name="Yorke J.A."/>
            <person name="Yoshida K."/>
            <person name="Zdobnov E."/>
            <person name="Zhang P."/>
            <person name="Zhang Y."/>
            <person name="Zimin A.V."/>
            <person name="Baldwin J."/>
            <person name="Abdouelleil A."/>
            <person name="Abdulkadir J."/>
            <person name="Abebe A."/>
            <person name="Abera B."/>
            <person name="Abreu J."/>
            <person name="Acer S.C."/>
            <person name="Aftuck L."/>
            <person name="Alexander A."/>
            <person name="An P."/>
            <person name="Anderson E."/>
            <person name="Anderson S."/>
            <person name="Arachi H."/>
            <person name="Azer M."/>
            <person name="Bachantsang P."/>
            <person name="Barry A."/>
            <person name="Bayul T."/>
            <person name="Berlin A."/>
            <person name="Bessette D."/>
            <person name="Bloom T."/>
            <person name="Blye J."/>
            <person name="Boguslavskiy L."/>
            <person name="Bonnet C."/>
            <person name="Boukhgalter B."/>
            <person name="Bourzgui I."/>
            <person name="Brown A."/>
            <person name="Cahill P."/>
            <person name="Channer S."/>
            <person name="Cheshatsang Y."/>
            <person name="Chuda L."/>
            <person name="Citroen M."/>
            <person name="Collymore A."/>
            <person name="Cooke P."/>
            <person name="Costello M."/>
            <person name="D'Aco K."/>
            <person name="Daza R."/>
            <person name="De Haan G."/>
            <person name="DeGray S."/>
            <person name="DeMaso C."/>
            <person name="Dhargay N."/>
            <person name="Dooley K."/>
            <person name="Dooley E."/>
            <person name="Doricent M."/>
            <person name="Dorje P."/>
            <person name="Dorjee K."/>
            <person name="Dupes A."/>
            <person name="Elong R."/>
            <person name="Falk J."/>
            <person name="Farina A."/>
            <person name="Faro S."/>
            <person name="Ferguson D."/>
            <person name="Fisher S."/>
            <person name="Foley C.D."/>
            <person name="Franke A."/>
            <person name="Friedrich D."/>
            <person name="Gadbois L."/>
            <person name="Gearin G."/>
            <person name="Gearin C.R."/>
            <person name="Giannoukos G."/>
            <person name="Goode T."/>
            <person name="Graham J."/>
            <person name="Grandbois E."/>
            <person name="Grewal S."/>
            <person name="Gyaltsen K."/>
            <person name="Hafez N."/>
            <person name="Hagos B."/>
            <person name="Hall J."/>
            <person name="Henson C."/>
            <person name="Hollinger A."/>
            <person name="Honan T."/>
            <person name="Huard M.D."/>
            <person name="Hughes L."/>
            <person name="Hurhula B."/>
            <person name="Husby M.E."/>
            <person name="Kamat A."/>
            <person name="Kanga B."/>
            <person name="Kashin S."/>
            <person name="Khazanovich D."/>
            <person name="Kisner P."/>
            <person name="Lance K."/>
            <person name="Lara M."/>
            <person name="Lee W."/>
            <person name="Lennon N."/>
            <person name="Letendre F."/>
            <person name="LeVine R."/>
            <person name="Lipovsky A."/>
            <person name="Liu X."/>
            <person name="Liu J."/>
            <person name="Liu S."/>
            <person name="Lokyitsang T."/>
            <person name="Lokyitsang Y."/>
            <person name="Lubonja R."/>
            <person name="Lui A."/>
            <person name="MacDonald P."/>
            <person name="Magnisalis V."/>
            <person name="Maru K."/>
            <person name="Matthews C."/>
            <person name="McCusker W."/>
            <person name="McDonough S."/>
            <person name="Mehta T."/>
            <person name="Meldrim J."/>
            <person name="Meneus L."/>
            <person name="Mihai O."/>
            <person name="Mihalev A."/>
            <person name="Mihova T."/>
            <person name="Mittelman R."/>
            <person name="Mlenga V."/>
            <person name="Montmayeur A."/>
            <person name="Mulrain L."/>
            <person name="Navidi A."/>
            <person name="Naylor J."/>
            <person name="Negash T."/>
            <person name="Nguyen T."/>
            <person name="Nguyen N."/>
            <person name="Nicol R."/>
            <person name="Norbu C."/>
            <person name="Norbu N."/>
            <person name="Novod N."/>
            <person name="O'Neill B."/>
            <person name="Osman S."/>
            <person name="Markiewicz E."/>
            <person name="Oyono O.L."/>
            <person name="Patti C."/>
            <person name="Phunkhang P."/>
            <person name="Pierre F."/>
            <person name="Priest M."/>
            <person name="Raghuraman S."/>
            <person name="Rege F."/>
            <person name="Reyes R."/>
            <person name="Rise C."/>
            <person name="Rogov P."/>
            <person name="Ross K."/>
            <person name="Ryan E."/>
            <person name="Settipalli S."/>
            <person name="Shea T."/>
            <person name="Sherpa N."/>
            <person name="Shi L."/>
            <person name="Shih D."/>
            <person name="Sparrow T."/>
            <person name="Spaulding J."/>
            <person name="Stalker J."/>
            <person name="Stange-Thomann N."/>
            <person name="Stavropoulos S."/>
            <person name="Stone C."/>
            <person name="Strader C."/>
            <person name="Tesfaye S."/>
            <person name="Thomson T."/>
            <person name="Thoulutsang Y."/>
            <person name="Thoulutsang D."/>
            <person name="Topham K."/>
            <person name="Topping I."/>
            <person name="Tsamla T."/>
            <person name="Vassiliev H."/>
            <person name="Vo A."/>
            <person name="Wangchuk T."/>
            <person name="Wangdi T."/>
            <person name="Weiand M."/>
            <person name="Wilkinson J."/>
            <person name="Wilson A."/>
            <person name="Yadav S."/>
            <person name="Young G."/>
            <person name="Yu Q."/>
            <person name="Zembek L."/>
            <person name="Zhong D."/>
            <person name="Zimmer A."/>
            <person name="Zwirko Z."/>
            <person name="Jaffe D.B."/>
            <person name="Alvarez P."/>
            <person name="Brockman W."/>
            <person name="Butler J."/>
            <person name="Chin C."/>
            <person name="Gnerre S."/>
            <person name="Grabherr M."/>
            <person name="Kleber M."/>
            <person name="Mauceli E."/>
            <person name="MacCallum I."/>
        </authorList>
    </citation>
    <scope>NUCLEOTIDE SEQUENCE [LARGE SCALE GENOMIC DNA]</scope>
    <source>
        <strain evidence="3">Tucson 14030-0811.24</strain>
    </source>
</reference>
<dbReference type="OrthoDB" id="8043012at2759"/>
<proteinExistence type="predicted"/>
<evidence type="ECO:0008006" key="4">
    <source>
        <dbReference type="Google" id="ProtNLM"/>
    </source>
</evidence>
<keyword evidence="1" id="KW-0732">Signal</keyword>
<feature type="signal peptide" evidence="1">
    <location>
        <begin position="1"/>
        <end position="36"/>
    </location>
</feature>
<evidence type="ECO:0000313" key="3">
    <source>
        <dbReference type="Proteomes" id="UP000007798"/>
    </source>
</evidence>
<dbReference type="eggNOG" id="ENOG502T92S">
    <property type="taxonomic scope" value="Eukaryota"/>
</dbReference>
<accession>B4N9I4</accession>
<evidence type="ECO:0000313" key="2">
    <source>
        <dbReference type="EMBL" id="EDW81660.2"/>
    </source>
</evidence>
<dbReference type="InParanoid" id="B4N9I4"/>
<dbReference type="Proteomes" id="UP000007798">
    <property type="component" value="Unassembled WGS sequence"/>
</dbReference>
<dbReference type="AlphaFoldDB" id="B4N9I4"/>